<feature type="domain" description="Secretion system C-terminal sorting" evidence="3">
    <location>
        <begin position="2749"/>
        <end position="2827"/>
    </location>
</feature>
<dbReference type="InterPro" id="IPR032179">
    <property type="entry name" value="Cry22Aa_Ig-like"/>
</dbReference>
<evidence type="ECO:0000259" key="2">
    <source>
        <dbReference type="Pfam" id="PF16403"/>
    </source>
</evidence>
<dbReference type="InterPro" id="IPR011889">
    <property type="entry name" value="Liste_lipo_26"/>
</dbReference>
<dbReference type="InterPro" id="IPR011044">
    <property type="entry name" value="Quino_amine_DH_bsu"/>
</dbReference>
<keyword evidence="5" id="KW-1185">Reference proteome</keyword>
<dbReference type="PANTHER" id="PTHR47197:SF3">
    <property type="entry name" value="DIHYDRO-HEME D1 DEHYDROGENASE"/>
    <property type="match status" value="1"/>
</dbReference>
<dbReference type="Gene3D" id="2.130.10.10">
    <property type="entry name" value="YVTN repeat-like/Quinoprotein amine dehydrogenase"/>
    <property type="match status" value="2"/>
</dbReference>
<dbReference type="NCBIfam" id="TIGR02167">
    <property type="entry name" value="Liste_lipo_26"/>
    <property type="match status" value="20"/>
</dbReference>
<dbReference type="InterPro" id="IPR013783">
    <property type="entry name" value="Ig-like_fold"/>
</dbReference>
<sequence length="2829" mass="308302">MNKFLLLKTTVLFSLYIFNNWHVQAQKKLHYSPPKAYDVSTAKYTTVFSITAQETDVQGMRFNSDGTKLYVIGTVGDAIDEYTLSTPYSLSGGVSHIGVYPLSGVVFPTGMVFNASGTKLYVIDNGGAQTDVTDKIVQYTLGTAYDLSTISTTTVTLGTSGVDNSGHGIAISPDDTKLYLVGNQNNKIFQYDLSAPDVLTGATTVKNLSITDSFPTGMAFNDDGTKLYVSATYTDKINQYDLSTPYDVSTGVKIRNIDIKGKDNAPRGVALSQDGSKFFFLGNQHNQVYEYTLGDRFYRESLVNDGGLDNTSPLSIRISGDTFADSNNNNLLEVGTEVTIGNLPSGLIPILTLNAGKTEAVLSFGGKAIDHQSINDISSLTFTFTNAAFTSGNASNVENSGSITPYNSGIGVNFKDNNRSLSYYPPKSYNLSIEGYLRDFEVGGQDNTPWDITFNLDGTKMFVLGTQKNSIYQYNLTTAYDISTASFTTDFSTNNKEVSPSGLAFNDDGSKMYVIGYYGDDINHYDLSIPFDLSGTITYRNSYSVKDKETAPTDLSFNNDGTKLYVVGNTGADITEYTLSIPYDLSTMSFQDEFPISGEGYPTDMAFNYNGTKLYVLGTLTDKIYQYDLPTPYDVSTGTNRIEVSVITRDNAPRGIVFSQDGSKLFFVGQQHDKIYEYKIGEENYKESTANDGSIDNSDPLVIALRGDTFKNTASLTYGTDFTIGNLPSGLNPVLTLNAERTEGVLTFNGTATDHQSINNISSLTFSFTDGAFIGGAASLISNSGKDSPYSSAVGIEFSNSPFVSTWTTTVSNESITIPVAPGAAYDYDVDWDNDGTFDALGLTAGATHSYPVAGNHTIRIRGQFPRVYFNNSGDKDKIISVDQWGTGAWASMEGAFYGCSNLAGQASDVPDLSNVTSMVYMFRAATSFNHDIGNWDVSNVTDMSGMFISATSFDQDIGNWDVSNVTYMSSMFSSAPSFDQDIGNWNVSNVTDMSDMFYLPSFMNGGLSTANYDALLTGWGALDLKPNVVFGANKSRFCRAKQIRLDIINTKNWTITDGGENCPPEAPFVSTWTTTVSNESITIPVAPGAAYDYDVDWDNDGTFDALGLTAGATHSYPVAGNHTIRIRGQFPRVYFNNSGDKDKIISVDQWGTGVWSSMEGAFYGCSNLAGQASDVPDLSNVTSMVYMFRAATSFNHDIGNWDVSNVTDMSGMFISATSFDQDIGNWDVSNVTYMSSMFSSAPSFDQDIGNWNVSNVTDMSDMFYLPSFMNGGLSTANYDALLTGWGALDLKPNVVFGANKSRFCRAKQIRLDIINTKNWTITDGGENCPPEAPFVSTWTTTVSNESITIPVAPGAAYDYDVDWDNDGTFDALGLTAGATHSYPVAGNHTIRIRGQFPRVYFNNSGDKDKIISVDQWGTGAWASMEGAFYGCSNLAGQASDVPDLSNVTSMVYMFRAATSFNHDIGNWDVSNVTDMSGMFISATSFDQDIGNWDVSNVTYMSSMFSSAPSFDQDIGNWNVSNVTDMSDMFYLPSFMNGGLSTANYDALLTGWGALDLKPNVVFGANKSRFCRAKQIRLDIINTKNWTITDGGENCPPEAPFVSTWTTTVSNESITIPVAPGAAYDYDVDWDNDGTFDALGLTAGATHSYPVAGNHTIRIRGQFPRVYFNNSGDKDKIISVDQWGTGAWTSMESAFYGCANLAGQASDAPDLSNVTDMAYMFRGATSFNQDIGNWDVSNVTTMSVMFYNATSFNQDIGDWDVSKVTTMSYMFNGATSFNQDIGDWDVSKVNNMSVMFKGATSFNQDIGNWDTSNVTGMAYMFSSAFSFNQDIGNWNTSNVTGMAHMFAVATSFNQDIGNWNVSKVTDMAAMFIAATSFNQDLGNWDVSKVTDMDGMFNSVTLSMANYDALLTGWGTLDLKTNVIFDGGNSTFCSAKQVRQDITDNKNWTITDGGENCPPESHFVSTWTTTGSNESITVPVAPGTAYDYDVDWDNDGTFDVFGLTTNATHNYPVPGNHTIRIKGQFPRIYFNNSGDKDKIISVDQWGTGVWASMDNAFYGCANLAGQASDAPDLSNVTSMIRMFLGATSFNQDIGNWDVNKVNNMWGMFLSATSFNQDIGDWDTSRVISMGSMFHSAASFNQDIGNWDVSKVTNMLAMFLGANSFNQDIGNWDTSNVTNMSTMFIGATSFNQDIGDWDTSNVTNMGHMFHNATSFNQDIGDWDVSNVTDMSNMFNSVTLSTANYDALLTGWGAQDLKANVIFGGGNSTFCDAKQVRQDIIDNKNWTITDGGENCPPESHFVSTWTTTGSNESITVPVAPGTAYDYDVDWDNDGTFDVFGLTTNATHNYPVPGNHTIRIKGQFPRIYFNNSGDKDKIISVDQWGTGVWASMDNAFYGCANLAGQASDAPDLSNVTSMIRMFLGATSFNQDIGNWDVNKVNNMWGMFLSATSFNQDIGDWDTSRVISMGSMFHSAASFNQDIGNWDVSKVTNMLAMFLGANSFNQDIGNWDTSNVTNMSTMFIGATSFNQDIGDWDTSNVTNMGHMFHNATSFNQDIGDWDVSNVTDMSNMFNSVTLSTANYDALLTGWGAQDLKANVIFGGGNSTFCDAKQVRQDIIDNKNWTITDGGENCPPEIVLNGNATISIEQGTTYTESGATASDDIDGDISANIVIDDSEVNVNVVGNYTVRYNVSDAAGNPATEVTRTITITSPDVTDKPAISLKAPNLQDIEVIQEVGFNDPEELELGINELSLYPNPVSVIDTDIYFTMPSNVQQLSVTIYDVTGKRVANYGDLPVKKGTNSISKPQVDEGLYFFKFSFNNGKQYITKGLIIQ</sequence>
<evidence type="ECO:0000313" key="5">
    <source>
        <dbReference type="Proteomes" id="UP001337305"/>
    </source>
</evidence>
<dbReference type="InterPro" id="IPR051200">
    <property type="entry name" value="Host-pathogen_enzymatic-act"/>
</dbReference>
<dbReference type="Pfam" id="PF16403">
    <property type="entry name" value="Bact_surface_Ig-like"/>
    <property type="match status" value="1"/>
</dbReference>
<dbReference type="NCBIfam" id="TIGR04183">
    <property type="entry name" value="Por_Secre_tail"/>
    <property type="match status" value="1"/>
</dbReference>
<dbReference type="SUPFAM" id="SSF75011">
    <property type="entry name" value="3-carboxy-cis,cis-mucoante lactonizing enzyme"/>
    <property type="match status" value="1"/>
</dbReference>
<protein>
    <submittedName>
        <fullName evidence="4">BspA family leucine-rich repeat surface protein</fullName>
    </submittedName>
</protein>
<dbReference type="RefSeq" id="WP_303308023.1">
    <property type="nucleotide sequence ID" value="NZ_JAODOP010000004.1"/>
</dbReference>
<dbReference type="Pfam" id="PF18962">
    <property type="entry name" value="Por_Secre_tail"/>
    <property type="match status" value="1"/>
</dbReference>
<proteinExistence type="predicted"/>
<accession>A0ABU7XYE2</accession>
<dbReference type="InterPro" id="IPR015943">
    <property type="entry name" value="WD40/YVTN_repeat-like_dom_sf"/>
</dbReference>
<dbReference type="SUPFAM" id="SSF50969">
    <property type="entry name" value="YVTN repeat-like/Quinoprotein amine dehydrogenase"/>
    <property type="match status" value="1"/>
</dbReference>
<dbReference type="Pfam" id="PF03382">
    <property type="entry name" value="DUF285"/>
    <property type="match status" value="6"/>
</dbReference>
<dbReference type="InterPro" id="IPR026444">
    <property type="entry name" value="Secre_tail"/>
</dbReference>
<feature type="domain" description="Pesticidal crystal protein Cry22Aa Ig-like" evidence="2">
    <location>
        <begin position="2632"/>
        <end position="2705"/>
    </location>
</feature>
<dbReference type="InterPro" id="IPR005046">
    <property type="entry name" value="DUF285"/>
</dbReference>
<dbReference type="Gene3D" id="2.60.40.10">
    <property type="entry name" value="Immunoglobulins"/>
    <property type="match status" value="1"/>
</dbReference>
<name>A0ABU7XYE2_9FLAO</name>
<dbReference type="EMBL" id="JAODOP010000004">
    <property type="protein sequence ID" value="MEF3835744.1"/>
    <property type="molecule type" value="Genomic_DNA"/>
</dbReference>
<dbReference type="PANTHER" id="PTHR47197">
    <property type="entry name" value="PROTEIN NIRF"/>
    <property type="match status" value="1"/>
</dbReference>
<evidence type="ECO:0000313" key="4">
    <source>
        <dbReference type="EMBL" id="MEF3835744.1"/>
    </source>
</evidence>
<dbReference type="Proteomes" id="UP001337305">
    <property type="component" value="Unassembled WGS sequence"/>
</dbReference>
<evidence type="ECO:0000259" key="3">
    <source>
        <dbReference type="Pfam" id="PF18962"/>
    </source>
</evidence>
<comment type="caution">
    <text evidence="4">The sequence shown here is derived from an EMBL/GenBank/DDBJ whole genome shotgun (WGS) entry which is preliminary data.</text>
</comment>
<gene>
    <name evidence="4" type="ORF">N1F79_21645</name>
</gene>
<reference evidence="4 5" key="1">
    <citation type="submission" date="2022-09" db="EMBL/GenBank/DDBJ databases">
        <title>Genome sequencing of Flavivirga sp. MEBiC05379.</title>
        <authorList>
            <person name="Oh H.-M."/>
            <person name="Kwon K.K."/>
            <person name="Park M.J."/>
            <person name="Yang S.-H."/>
        </authorList>
    </citation>
    <scope>NUCLEOTIDE SEQUENCE [LARGE SCALE GENOMIC DNA]</scope>
    <source>
        <strain evidence="4 5">MEBiC05379</strain>
    </source>
</reference>
<evidence type="ECO:0000256" key="1">
    <source>
        <dbReference type="ARBA" id="ARBA00022729"/>
    </source>
</evidence>
<keyword evidence="1" id="KW-0732">Signal</keyword>
<organism evidence="4 5">
    <name type="scientific">Flavivirga spongiicola</name>
    <dbReference type="NCBI Taxonomy" id="421621"/>
    <lineage>
        <taxon>Bacteria</taxon>
        <taxon>Pseudomonadati</taxon>
        <taxon>Bacteroidota</taxon>
        <taxon>Flavobacteriia</taxon>
        <taxon>Flavobacteriales</taxon>
        <taxon>Flavobacteriaceae</taxon>
        <taxon>Flavivirga</taxon>
    </lineage>
</organism>